<feature type="domain" description="VIT" evidence="4">
    <location>
        <begin position="20"/>
        <end position="148"/>
    </location>
</feature>
<keyword evidence="6" id="KW-1185">Reference proteome</keyword>
<feature type="signal peptide" evidence="2">
    <location>
        <begin position="1"/>
        <end position="20"/>
    </location>
</feature>
<gene>
    <name evidence="5" type="ORF">ETAA1_30990</name>
</gene>
<organism evidence="5 6">
    <name type="scientific">Urbifossiella limnaea</name>
    <dbReference type="NCBI Taxonomy" id="2528023"/>
    <lineage>
        <taxon>Bacteria</taxon>
        <taxon>Pseudomonadati</taxon>
        <taxon>Planctomycetota</taxon>
        <taxon>Planctomycetia</taxon>
        <taxon>Gemmatales</taxon>
        <taxon>Gemmataceae</taxon>
        <taxon>Urbifossiella</taxon>
    </lineage>
</organism>
<feature type="region of interest" description="Disordered" evidence="1">
    <location>
        <begin position="579"/>
        <end position="607"/>
    </location>
</feature>
<dbReference type="RefSeq" id="WP_145239852.1">
    <property type="nucleotide sequence ID" value="NZ_CP036273.1"/>
</dbReference>
<evidence type="ECO:0000313" key="6">
    <source>
        <dbReference type="Proteomes" id="UP000319576"/>
    </source>
</evidence>
<protein>
    <submittedName>
        <fullName evidence="5">von Willebrand factor type A domain protein</fullName>
    </submittedName>
</protein>
<evidence type="ECO:0000259" key="4">
    <source>
        <dbReference type="PROSITE" id="PS51468"/>
    </source>
</evidence>
<evidence type="ECO:0000313" key="5">
    <source>
        <dbReference type="EMBL" id="QDU21134.1"/>
    </source>
</evidence>
<dbReference type="PROSITE" id="PS50234">
    <property type="entry name" value="VWFA"/>
    <property type="match status" value="1"/>
</dbReference>
<dbReference type="PROSITE" id="PS51468">
    <property type="entry name" value="VIT"/>
    <property type="match status" value="1"/>
</dbReference>
<accession>A0A517XUG9</accession>
<dbReference type="AlphaFoldDB" id="A0A517XUG9"/>
<dbReference type="Pfam" id="PF08487">
    <property type="entry name" value="VIT"/>
    <property type="match status" value="1"/>
</dbReference>
<evidence type="ECO:0000256" key="2">
    <source>
        <dbReference type="SAM" id="SignalP"/>
    </source>
</evidence>
<evidence type="ECO:0000256" key="1">
    <source>
        <dbReference type="SAM" id="MobiDB-lite"/>
    </source>
</evidence>
<dbReference type="OrthoDB" id="9784383at2"/>
<feature type="domain" description="VWFA" evidence="3">
    <location>
        <begin position="269"/>
        <end position="445"/>
    </location>
</feature>
<dbReference type="SUPFAM" id="SSF53300">
    <property type="entry name" value="vWA-like"/>
    <property type="match status" value="1"/>
</dbReference>
<dbReference type="PANTHER" id="PTHR45737">
    <property type="entry name" value="VON WILLEBRAND FACTOR A DOMAIN-CONTAINING PROTEIN 5A"/>
    <property type="match status" value="1"/>
</dbReference>
<name>A0A517XUG9_9BACT</name>
<dbReference type="PANTHER" id="PTHR45737:SF6">
    <property type="entry name" value="VON WILLEBRAND FACTOR A DOMAIN-CONTAINING PROTEIN 5A"/>
    <property type="match status" value="1"/>
</dbReference>
<evidence type="ECO:0000259" key="3">
    <source>
        <dbReference type="PROSITE" id="PS50234"/>
    </source>
</evidence>
<feature type="chain" id="PRO_5021946472" evidence="2">
    <location>
        <begin position="21"/>
        <end position="826"/>
    </location>
</feature>
<keyword evidence="2" id="KW-0732">Signal</keyword>
<feature type="compositionally biased region" description="Pro residues" evidence="1">
    <location>
        <begin position="579"/>
        <end position="600"/>
    </location>
</feature>
<dbReference type="Proteomes" id="UP000319576">
    <property type="component" value="Chromosome"/>
</dbReference>
<dbReference type="InterPro" id="IPR002035">
    <property type="entry name" value="VWF_A"/>
</dbReference>
<dbReference type="InterPro" id="IPR013694">
    <property type="entry name" value="VIT"/>
</dbReference>
<proteinExistence type="predicted"/>
<sequence precursor="true">MRYALPLFVLLAAAGGRAQAAGFLIPNEKGTPPLAMVNHKVTVAVEDQVAVTTVEQTFRNHTDRNQEATYLFPVPRGASVDRFSMWIDGKETNGELLPAKDAEKVYTDIVRRIQDPGLLEYLGNGLMRMKVFPIPPRGDQKVKISFRSVAPRDGAVVEYTYPLRTDGRATATLEDFSVRVNIKSQQAIQNVYSPTHAVTVVRKTDKEVTVEFAKEQGVLDRDFQLFYGTGGGDVGVTPLLYKPVTADDGYVMLLVSPQIDPARVRTPRDLVLVLDSSSSMSEIKFTQAKRALRFCLAQLRPDDRFAVVRFSTTVSRFRDTLVAANNDNLERANKWVDDLRTSGGTAIWPALEDALALRPNDPARAFTTIFFTDGQPTVDETNPDRIVKNVAARNSANTRIFTFGVGDDVNASLLDQLAESTRAVSTYVRPAEDIKDRVAGLYAKISHPVMTDLKMTTGDNVKLTEVYPPRLPDLFHGQQVIVTARYSGSGPTAVRLSGMVNGERKEFVYDVTFPVRTDEGTGKDFVEPLWARRKVGYLLDQIRANGEQKELIDEVVTLARRYGIATPYTSHLVVPDGPMPVVPPPGRRPQPASGPVPHAPVPGGLGGGFGGLAPGLAPMGGAGGPAQSVAEFARDQSKGAGAKSAPADALASSRAVANDRLLKAGEQAVRETKDADTRKRLEEAVGQLKLQKDTNEGAGRAFRGDRAGYQTGKLGVDLAQNTDNLRNQSRLTLTANRAANGRQVLEVGGVWIDDAYEAKMPTVVVKAQGSGYFRILEKQPAMRDVFRLGNALVWVAPNGTAIVVDANGGKDALTDAEIDALFTARR</sequence>
<dbReference type="EMBL" id="CP036273">
    <property type="protein sequence ID" value="QDU21134.1"/>
    <property type="molecule type" value="Genomic_DNA"/>
</dbReference>
<reference evidence="5 6" key="1">
    <citation type="submission" date="2019-02" db="EMBL/GenBank/DDBJ databases">
        <title>Deep-cultivation of Planctomycetes and their phenomic and genomic characterization uncovers novel biology.</title>
        <authorList>
            <person name="Wiegand S."/>
            <person name="Jogler M."/>
            <person name="Boedeker C."/>
            <person name="Pinto D."/>
            <person name="Vollmers J."/>
            <person name="Rivas-Marin E."/>
            <person name="Kohn T."/>
            <person name="Peeters S.H."/>
            <person name="Heuer A."/>
            <person name="Rast P."/>
            <person name="Oberbeckmann S."/>
            <person name="Bunk B."/>
            <person name="Jeske O."/>
            <person name="Meyerdierks A."/>
            <person name="Storesund J.E."/>
            <person name="Kallscheuer N."/>
            <person name="Luecker S."/>
            <person name="Lage O.M."/>
            <person name="Pohl T."/>
            <person name="Merkel B.J."/>
            <person name="Hornburger P."/>
            <person name="Mueller R.-W."/>
            <person name="Bruemmer F."/>
            <person name="Labrenz M."/>
            <person name="Spormann A.M."/>
            <person name="Op den Camp H."/>
            <person name="Overmann J."/>
            <person name="Amann R."/>
            <person name="Jetten M.S.M."/>
            <person name="Mascher T."/>
            <person name="Medema M.H."/>
            <person name="Devos D.P."/>
            <person name="Kaster A.-K."/>
            <person name="Ovreas L."/>
            <person name="Rohde M."/>
            <person name="Galperin M.Y."/>
            <person name="Jogler C."/>
        </authorList>
    </citation>
    <scope>NUCLEOTIDE SEQUENCE [LARGE SCALE GENOMIC DNA]</scope>
    <source>
        <strain evidence="5 6">ETA_A1</strain>
    </source>
</reference>
<dbReference type="SMART" id="SM00327">
    <property type="entry name" value="VWA"/>
    <property type="match status" value="1"/>
</dbReference>
<dbReference type="Gene3D" id="3.40.50.410">
    <property type="entry name" value="von Willebrand factor, type A domain"/>
    <property type="match status" value="1"/>
</dbReference>
<dbReference type="Pfam" id="PF13768">
    <property type="entry name" value="VWA_3"/>
    <property type="match status" value="1"/>
</dbReference>
<dbReference type="InterPro" id="IPR036465">
    <property type="entry name" value="vWFA_dom_sf"/>
</dbReference>
<dbReference type="KEGG" id="uli:ETAA1_30990"/>